<accession>A0ABP0NIU5</accession>
<sequence>MRRLHVRMQWKQLLARRAPVVRFKMKVFCPECGLRVQPSDVGEVREMRDVCKTMWRKFMQLDDRHCPLFRTCEVSDLNDPSVNEEREGGRRVPPSLWRPMPRLKGRS</sequence>
<dbReference type="Proteomes" id="UP001642484">
    <property type="component" value="Unassembled WGS sequence"/>
</dbReference>
<comment type="caution">
    <text evidence="1">The sequence shown here is derived from an EMBL/GenBank/DDBJ whole genome shotgun (WGS) entry which is preliminary data.</text>
</comment>
<evidence type="ECO:0000313" key="1">
    <source>
        <dbReference type="EMBL" id="CAK9062315.1"/>
    </source>
</evidence>
<dbReference type="EMBL" id="CAXAMN010021695">
    <property type="protein sequence ID" value="CAK9062315.1"/>
    <property type="molecule type" value="Genomic_DNA"/>
</dbReference>
<organism evidence="1 2">
    <name type="scientific">Durusdinium trenchii</name>
    <dbReference type="NCBI Taxonomy" id="1381693"/>
    <lineage>
        <taxon>Eukaryota</taxon>
        <taxon>Sar</taxon>
        <taxon>Alveolata</taxon>
        <taxon>Dinophyceae</taxon>
        <taxon>Suessiales</taxon>
        <taxon>Symbiodiniaceae</taxon>
        <taxon>Durusdinium</taxon>
    </lineage>
</organism>
<evidence type="ECO:0000313" key="2">
    <source>
        <dbReference type="Proteomes" id="UP001642484"/>
    </source>
</evidence>
<keyword evidence="2" id="KW-1185">Reference proteome</keyword>
<name>A0ABP0NIU5_9DINO</name>
<gene>
    <name evidence="1" type="ORF">CCMP2556_LOCUS30639</name>
</gene>
<protein>
    <submittedName>
        <fullName evidence="1">Uncharacterized protein</fullName>
    </submittedName>
</protein>
<proteinExistence type="predicted"/>
<reference evidence="1 2" key="1">
    <citation type="submission" date="2024-02" db="EMBL/GenBank/DDBJ databases">
        <authorList>
            <person name="Chen Y."/>
            <person name="Shah S."/>
            <person name="Dougan E. K."/>
            <person name="Thang M."/>
            <person name="Chan C."/>
        </authorList>
    </citation>
    <scope>NUCLEOTIDE SEQUENCE [LARGE SCALE GENOMIC DNA]</scope>
</reference>